<dbReference type="EMBL" id="JABRWQ010000005">
    <property type="protein sequence ID" value="NRD24064.1"/>
    <property type="molecule type" value="Genomic_DNA"/>
</dbReference>
<comment type="caution">
    <text evidence="4">The sequence shown here is derived from an EMBL/GenBank/DDBJ whole genome shotgun (WGS) entry which is preliminary data.</text>
</comment>
<dbReference type="InterPro" id="IPR036890">
    <property type="entry name" value="HATPase_C_sf"/>
</dbReference>
<dbReference type="SUPFAM" id="SSF48452">
    <property type="entry name" value="TPR-like"/>
    <property type="match status" value="2"/>
</dbReference>
<dbReference type="PROSITE" id="PS50005">
    <property type="entry name" value="TPR"/>
    <property type="match status" value="1"/>
</dbReference>
<protein>
    <submittedName>
        <fullName evidence="4">Histidine kinase</fullName>
    </submittedName>
</protein>
<dbReference type="InterPro" id="IPR011990">
    <property type="entry name" value="TPR-like_helical_dom_sf"/>
</dbReference>
<evidence type="ECO:0000259" key="3">
    <source>
        <dbReference type="Pfam" id="PF06580"/>
    </source>
</evidence>
<dbReference type="Pfam" id="PF06580">
    <property type="entry name" value="His_kinase"/>
    <property type="match status" value="1"/>
</dbReference>
<dbReference type="InterPro" id="IPR050640">
    <property type="entry name" value="Bact_2-comp_sensor_kinase"/>
</dbReference>
<dbReference type="InterPro" id="IPR010559">
    <property type="entry name" value="Sig_transdc_His_kin_internal"/>
</dbReference>
<dbReference type="SMART" id="SM00028">
    <property type="entry name" value="TPR"/>
    <property type="match status" value="5"/>
</dbReference>
<name>A0ABX2E8G9_9FLAO</name>
<dbReference type="PANTHER" id="PTHR34220:SF7">
    <property type="entry name" value="SENSOR HISTIDINE KINASE YPDA"/>
    <property type="match status" value="1"/>
</dbReference>
<dbReference type="PANTHER" id="PTHR34220">
    <property type="entry name" value="SENSOR HISTIDINE KINASE YPDA"/>
    <property type="match status" value="1"/>
</dbReference>
<dbReference type="GO" id="GO:0016301">
    <property type="term" value="F:kinase activity"/>
    <property type="evidence" value="ECO:0007669"/>
    <property type="project" value="UniProtKB-KW"/>
</dbReference>
<evidence type="ECO:0000256" key="1">
    <source>
        <dbReference type="PROSITE-ProRule" id="PRU00339"/>
    </source>
</evidence>
<feature type="chain" id="PRO_5047386791" evidence="2">
    <location>
        <begin position="19"/>
        <end position="595"/>
    </location>
</feature>
<keyword evidence="5" id="KW-1185">Reference proteome</keyword>
<dbReference type="RefSeq" id="WP_173301715.1">
    <property type="nucleotide sequence ID" value="NZ_JABRWQ010000005.1"/>
</dbReference>
<gene>
    <name evidence="4" type="ORF">HNV10_12460</name>
</gene>
<evidence type="ECO:0000313" key="5">
    <source>
        <dbReference type="Proteomes" id="UP000805085"/>
    </source>
</evidence>
<organism evidence="4 5">
    <name type="scientific">Winogradskyella litoriviva</name>
    <dbReference type="NCBI Taxonomy" id="1220182"/>
    <lineage>
        <taxon>Bacteria</taxon>
        <taxon>Pseudomonadati</taxon>
        <taxon>Bacteroidota</taxon>
        <taxon>Flavobacteriia</taxon>
        <taxon>Flavobacteriales</taxon>
        <taxon>Flavobacteriaceae</taxon>
        <taxon>Winogradskyella</taxon>
    </lineage>
</organism>
<evidence type="ECO:0000256" key="2">
    <source>
        <dbReference type="SAM" id="SignalP"/>
    </source>
</evidence>
<dbReference type="Gene3D" id="3.30.565.10">
    <property type="entry name" value="Histidine kinase-like ATPase, C-terminal domain"/>
    <property type="match status" value="1"/>
</dbReference>
<keyword evidence="4" id="KW-0808">Transferase</keyword>
<feature type="signal peptide" evidence="2">
    <location>
        <begin position="1"/>
        <end position="18"/>
    </location>
</feature>
<keyword evidence="4" id="KW-0418">Kinase</keyword>
<evidence type="ECO:0000313" key="4">
    <source>
        <dbReference type="EMBL" id="NRD24064.1"/>
    </source>
</evidence>
<reference evidence="4 5" key="1">
    <citation type="journal article" date="2015" name="Int. J. Syst. Evol. Microbiol.">
        <title>Winogradskyella litoriviva sp. nov., isolated from coastal seawater.</title>
        <authorList>
            <person name="Nedashkovskaya O.I."/>
            <person name="Kukhlevskiy A.D."/>
            <person name="Zhukova N.V."/>
            <person name="Kim S.J."/>
            <person name="Rhee S.K."/>
            <person name="Mikhailov V.V."/>
        </authorList>
    </citation>
    <scope>NUCLEOTIDE SEQUENCE [LARGE SCALE GENOMIC DNA]</scope>
    <source>
        <strain evidence="4 5">KMM6491</strain>
    </source>
</reference>
<sequence length="595" mass="68030">MRRLLTILFLMTSLFCISQNKMLDSLENVIDNYKTQDTNYVNLRIKYVARKMFLTPTDSTWRAYNLKTLKISEQLNYPKGIGISYNNLGIIKHYFQSKPVEGLAYYQKSYAVFENEPKFQKYVVGVLTNIGLIYLEQQEYSKALKSFKALLHNPENKSKFNTEFYIANVFGEEKKLDSAIYYYKKALVGAEQINRPLYIANIKTNLGLIQTNAGFLKDGLTTMNESLDLIETHNIEGLRVTAYTNAAEVYLKNNDIEKAEYYATNSLKLNKGLQTLSTKNSALATLANVYNEKGDYKNALITYKEHIILRDSLINADQKLEISRKEIQYQADKDRAIAQIEIERQKSIKNTSIIGGSGLVLASIIGFILYRRKQEAVSKSKEAEFNAKVSDTELKALRSQMNPHFIFNSLNSIGDYILKNDTLSASDYLSKFAKLMRLTLENSEKKEILLSEDISLLRTYMDIERKRFNNKFNYTIKIDSDLDEDNILVPPMILQPFIENSIIHGLSQKDNLGQLKIVYKTENNMLICSVDDNGIGRKKSATNKTNEDNKSMGMSITKSRIEIINKLKNTNGNIEIIDKTEGTRINVSLPIQLAF</sequence>
<proteinExistence type="predicted"/>
<feature type="domain" description="Signal transduction histidine kinase internal region" evidence="3">
    <location>
        <begin position="392"/>
        <end position="472"/>
    </location>
</feature>
<dbReference type="InterPro" id="IPR019734">
    <property type="entry name" value="TPR_rpt"/>
</dbReference>
<dbReference type="Gene3D" id="1.25.40.10">
    <property type="entry name" value="Tetratricopeptide repeat domain"/>
    <property type="match status" value="2"/>
</dbReference>
<keyword evidence="2" id="KW-0732">Signal</keyword>
<dbReference type="Proteomes" id="UP000805085">
    <property type="component" value="Unassembled WGS sequence"/>
</dbReference>
<accession>A0ABX2E8G9</accession>
<keyword evidence="1" id="KW-0802">TPR repeat</keyword>
<feature type="repeat" description="TPR" evidence="1">
    <location>
        <begin position="124"/>
        <end position="156"/>
    </location>
</feature>
<dbReference type="SUPFAM" id="SSF55874">
    <property type="entry name" value="ATPase domain of HSP90 chaperone/DNA topoisomerase II/histidine kinase"/>
    <property type="match status" value="1"/>
</dbReference>